<dbReference type="OrthoDB" id="1156500at2"/>
<feature type="chain" id="PRO_5016936165" description="Lipoprotein" evidence="1">
    <location>
        <begin position="23"/>
        <end position="319"/>
    </location>
</feature>
<keyword evidence="3" id="KW-1185">Reference proteome</keyword>
<dbReference type="RefSeq" id="WP_147269443.1">
    <property type="nucleotide sequence ID" value="NZ_QPJO01000002.1"/>
</dbReference>
<protein>
    <recommendedName>
        <fullName evidence="4">Lipoprotein</fullName>
    </recommendedName>
</protein>
<dbReference type="AlphaFoldDB" id="A0A368ZH91"/>
<sequence>MKHPLRLLALLFIFLFNSCGYQQTEEDKHPEIPVFPEHTNSKIAISKFPYTLTNIKYNQNHIFANDENGDWIILDRKFNVIKQLGKPSGYTHSYMSNDGTLYTIKPHDQPELNVVYQRSMQNDFKKEPLKPLILKIRGRISIKDSLQSVYKHETKAHIDSLTAVIYKKEEKSLAESLKALHTNLVSIFPLTHEVSVLKYKNKTVALCTAYDHSDAFKAILEQTQLKALKPIWHLEKSPKSFGKVVLGNSFSGNHYVGGYTPYGYNYVELSLHDETTRFKAKNANNGNGVHILYESKDTIIVKDVQKLYHITLNHNSKSL</sequence>
<dbReference type="Proteomes" id="UP000253436">
    <property type="component" value="Unassembled WGS sequence"/>
</dbReference>
<reference evidence="2 3" key="1">
    <citation type="submission" date="2018-07" db="EMBL/GenBank/DDBJ databases">
        <title>Genomic Encyclopedia of Type Strains, Phase III (KMG-III): the genomes of soil and plant-associated and newly described type strains.</title>
        <authorList>
            <person name="Whitman W."/>
        </authorList>
    </citation>
    <scope>NUCLEOTIDE SEQUENCE [LARGE SCALE GENOMIC DNA]</scope>
    <source>
        <strain evidence="2 3">CECT 7958</strain>
    </source>
</reference>
<evidence type="ECO:0000313" key="2">
    <source>
        <dbReference type="EMBL" id="RCW91997.1"/>
    </source>
</evidence>
<evidence type="ECO:0000256" key="1">
    <source>
        <dbReference type="SAM" id="SignalP"/>
    </source>
</evidence>
<comment type="caution">
    <text evidence="2">The sequence shown here is derived from an EMBL/GenBank/DDBJ whole genome shotgun (WGS) entry which is preliminary data.</text>
</comment>
<evidence type="ECO:0000313" key="3">
    <source>
        <dbReference type="Proteomes" id="UP000253436"/>
    </source>
</evidence>
<proteinExistence type="predicted"/>
<name>A0A368ZH91_9FLAO</name>
<gene>
    <name evidence="2" type="ORF">DFQ08_10216</name>
</gene>
<evidence type="ECO:0008006" key="4">
    <source>
        <dbReference type="Google" id="ProtNLM"/>
    </source>
</evidence>
<dbReference type="EMBL" id="QPJO01000002">
    <property type="protein sequence ID" value="RCW91997.1"/>
    <property type="molecule type" value="Genomic_DNA"/>
</dbReference>
<keyword evidence="1" id="KW-0732">Signal</keyword>
<feature type="signal peptide" evidence="1">
    <location>
        <begin position="1"/>
        <end position="22"/>
    </location>
</feature>
<accession>A0A368ZH91</accession>
<organism evidence="2 3">
    <name type="scientific">Winogradskyella arenosi</name>
    <dbReference type="NCBI Taxonomy" id="533325"/>
    <lineage>
        <taxon>Bacteria</taxon>
        <taxon>Pseudomonadati</taxon>
        <taxon>Bacteroidota</taxon>
        <taxon>Flavobacteriia</taxon>
        <taxon>Flavobacteriales</taxon>
        <taxon>Flavobacteriaceae</taxon>
        <taxon>Winogradskyella</taxon>
    </lineage>
</organism>